<feature type="domain" description="Periplasmic binding protein" evidence="5">
    <location>
        <begin position="40"/>
        <end position="297"/>
    </location>
</feature>
<dbReference type="Proteomes" id="UP001155241">
    <property type="component" value="Unassembled WGS sequence"/>
</dbReference>
<dbReference type="InterPro" id="IPR025997">
    <property type="entry name" value="SBP_2_dom"/>
</dbReference>
<evidence type="ECO:0000313" key="7">
    <source>
        <dbReference type="Proteomes" id="UP001155241"/>
    </source>
</evidence>
<comment type="similarity">
    <text evidence="2">Belongs to the bacterial solute-binding protein 2 family.</text>
</comment>
<keyword evidence="7" id="KW-1185">Reference proteome</keyword>
<protein>
    <submittedName>
        <fullName evidence="6">Substrate-binding domain-containing protein</fullName>
    </submittedName>
</protein>
<keyword evidence="3" id="KW-0732">Signal</keyword>
<dbReference type="SUPFAM" id="SSF53822">
    <property type="entry name" value="Periplasmic binding protein-like I"/>
    <property type="match status" value="1"/>
</dbReference>
<dbReference type="GO" id="GO:0030246">
    <property type="term" value="F:carbohydrate binding"/>
    <property type="evidence" value="ECO:0007669"/>
    <property type="project" value="UniProtKB-ARBA"/>
</dbReference>
<organism evidence="6 7">
    <name type="scientific">Aeoliella straminimaris</name>
    <dbReference type="NCBI Taxonomy" id="2954799"/>
    <lineage>
        <taxon>Bacteria</taxon>
        <taxon>Pseudomonadati</taxon>
        <taxon>Planctomycetota</taxon>
        <taxon>Planctomycetia</taxon>
        <taxon>Pirellulales</taxon>
        <taxon>Lacipirellulaceae</taxon>
        <taxon>Aeoliella</taxon>
    </lineage>
</organism>
<sequence>MAGNTRSNLLVVLAIAAVAIFWYRSTVYEPAATFVRPKLVVLTGGDGPYWQLMVEGARQAATDFDADIELLMPEGDDDFKQQNIMLMALKPEGTDGVAISPLDADKQTRFINSLSDQAIVVTVDSDAPLSDRSCYVGASNYAAGQKCAEQVQEAIPAGGRVVVCLANLTKDNLIERRRGMEEFFAESAEESGDQAPQYEIVEWLTDDGDRKRCREQLVEYLQQHDDIDCVVGLNAFHGGEILAAVEQVGREDQMKIVAFDTEQATLDGVADGKIHATIAQDPYQYGYAAVRQLASLCRCDEQRRAPVGMRSTYNVDTRVLHQQDVDEYREKFLKNTKQDGKS</sequence>
<proteinExistence type="inferred from homology"/>
<evidence type="ECO:0000313" key="6">
    <source>
        <dbReference type="EMBL" id="MCO6043020.1"/>
    </source>
</evidence>
<dbReference type="Pfam" id="PF13407">
    <property type="entry name" value="Peripla_BP_4"/>
    <property type="match status" value="1"/>
</dbReference>
<gene>
    <name evidence="6" type="ORF">NG895_03790</name>
</gene>
<evidence type="ECO:0000256" key="4">
    <source>
        <dbReference type="SAM" id="Phobius"/>
    </source>
</evidence>
<evidence type="ECO:0000256" key="3">
    <source>
        <dbReference type="ARBA" id="ARBA00022729"/>
    </source>
</evidence>
<dbReference type="PANTHER" id="PTHR46847">
    <property type="entry name" value="D-ALLOSE-BINDING PERIPLASMIC PROTEIN-RELATED"/>
    <property type="match status" value="1"/>
</dbReference>
<feature type="transmembrane region" description="Helical" evidence="4">
    <location>
        <begin position="7"/>
        <end position="23"/>
    </location>
</feature>
<accession>A0A9X2F6A3</accession>
<keyword evidence="4" id="KW-0472">Membrane</keyword>
<dbReference type="Gene3D" id="3.40.50.2300">
    <property type="match status" value="2"/>
</dbReference>
<reference evidence="6" key="1">
    <citation type="submission" date="2022-06" db="EMBL/GenBank/DDBJ databases">
        <title>Aeoliella straminimaris, a novel planctomycete from sediments.</title>
        <authorList>
            <person name="Vitorino I.R."/>
            <person name="Lage O.M."/>
        </authorList>
    </citation>
    <scope>NUCLEOTIDE SEQUENCE</scope>
    <source>
        <strain evidence="6">ICT_H6.2</strain>
    </source>
</reference>
<evidence type="ECO:0000256" key="1">
    <source>
        <dbReference type="ARBA" id="ARBA00004196"/>
    </source>
</evidence>
<dbReference type="AlphaFoldDB" id="A0A9X2F6A3"/>
<name>A0A9X2F6A3_9BACT</name>
<dbReference type="PANTHER" id="PTHR46847:SF1">
    <property type="entry name" value="D-ALLOSE-BINDING PERIPLASMIC PROTEIN-RELATED"/>
    <property type="match status" value="1"/>
</dbReference>
<evidence type="ECO:0000259" key="5">
    <source>
        <dbReference type="Pfam" id="PF13407"/>
    </source>
</evidence>
<keyword evidence="4" id="KW-1133">Transmembrane helix</keyword>
<dbReference type="RefSeq" id="WP_252851117.1">
    <property type="nucleotide sequence ID" value="NZ_JAMXLR010000015.1"/>
</dbReference>
<comment type="subcellular location">
    <subcellularLocation>
        <location evidence="1">Cell envelope</location>
    </subcellularLocation>
</comment>
<dbReference type="GO" id="GO:0030313">
    <property type="term" value="C:cell envelope"/>
    <property type="evidence" value="ECO:0007669"/>
    <property type="project" value="UniProtKB-SubCell"/>
</dbReference>
<dbReference type="InterPro" id="IPR028082">
    <property type="entry name" value="Peripla_BP_I"/>
</dbReference>
<comment type="caution">
    <text evidence="6">The sequence shown here is derived from an EMBL/GenBank/DDBJ whole genome shotgun (WGS) entry which is preliminary data.</text>
</comment>
<keyword evidence="4" id="KW-0812">Transmembrane</keyword>
<dbReference type="EMBL" id="JAMXLR010000015">
    <property type="protein sequence ID" value="MCO6043020.1"/>
    <property type="molecule type" value="Genomic_DNA"/>
</dbReference>
<evidence type="ECO:0000256" key="2">
    <source>
        <dbReference type="ARBA" id="ARBA00007639"/>
    </source>
</evidence>